<dbReference type="CDD" id="cd00054">
    <property type="entry name" value="EGF_CA"/>
    <property type="match status" value="1"/>
</dbReference>
<feature type="region of interest" description="Disordered" evidence="5">
    <location>
        <begin position="136"/>
        <end position="165"/>
    </location>
</feature>
<feature type="region of interest" description="Disordered" evidence="5">
    <location>
        <begin position="195"/>
        <end position="236"/>
    </location>
</feature>
<keyword evidence="1 4" id="KW-0245">EGF-like domain</keyword>
<accession>A0A1I8GL25</accession>
<dbReference type="SUPFAM" id="SSF82895">
    <property type="entry name" value="TSP-1 type 1 repeat"/>
    <property type="match status" value="1"/>
</dbReference>
<dbReference type="SMART" id="SM00181">
    <property type="entry name" value="EGF"/>
    <property type="match status" value="3"/>
</dbReference>
<feature type="region of interest" description="Disordered" evidence="5">
    <location>
        <begin position="1486"/>
        <end position="1505"/>
    </location>
</feature>
<organism evidence="8 9">
    <name type="scientific">Macrostomum lignano</name>
    <dbReference type="NCBI Taxonomy" id="282301"/>
    <lineage>
        <taxon>Eukaryota</taxon>
        <taxon>Metazoa</taxon>
        <taxon>Spiralia</taxon>
        <taxon>Lophotrochozoa</taxon>
        <taxon>Platyhelminthes</taxon>
        <taxon>Rhabditophora</taxon>
        <taxon>Macrostomorpha</taxon>
        <taxon>Macrostomida</taxon>
        <taxon>Macrostomidae</taxon>
        <taxon>Macrostomum</taxon>
    </lineage>
</organism>
<keyword evidence="2" id="KW-0677">Repeat</keyword>
<dbReference type="PROSITE" id="PS00022">
    <property type="entry name" value="EGF_1"/>
    <property type="match status" value="1"/>
</dbReference>
<reference evidence="9" key="1">
    <citation type="submission" date="2016-11" db="UniProtKB">
        <authorList>
            <consortium name="WormBaseParasite"/>
        </authorList>
    </citation>
    <scope>IDENTIFICATION</scope>
</reference>
<feature type="compositionally biased region" description="Low complexity" evidence="5">
    <location>
        <begin position="195"/>
        <end position="213"/>
    </location>
</feature>
<dbReference type="Proteomes" id="UP000095280">
    <property type="component" value="Unplaced"/>
</dbReference>
<feature type="domain" description="EGF-like" evidence="7">
    <location>
        <begin position="813"/>
        <end position="851"/>
    </location>
</feature>
<keyword evidence="6" id="KW-1133">Transmembrane helix</keyword>
<evidence type="ECO:0000256" key="3">
    <source>
        <dbReference type="ARBA" id="ARBA00023157"/>
    </source>
</evidence>
<dbReference type="Gene3D" id="2.10.25.10">
    <property type="entry name" value="Laminin"/>
    <property type="match status" value="1"/>
</dbReference>
<dbReference type="InterPro" id="IPR051022">
    <property type="entry name" value="Notch_Cell-Fate_Det"/>
</dbReference>
<feature type="disulfide bond" evidence="4">
    <location>
        <begin position="822"/>
        <end position="839"/>
    </location>
</feature>
<dbReference type="PROSITE" id="PS50026">
    <property type="entry name" value="EGF_3"/>
    <property type="match status" value="1"/>
</dbReference>
<evidence type="ECO:0000256" key="1">
    <source>
        <dbReference type="ARBA" id="ARBA00022536"/>
    </source>
</evidence>
<feature type="region of interest" description="Disordered" evidence="5">
    <location>
        <begin position="1174"/>
        <end position="1211"/>
    </location>
</feature>
<feature type="compositionally biased region" description="Polar residues" evidence="5">
    <location>
        <begin position="222"/>
        <end position="236"/>
    </location>
</feature>
<dbReference type="PROSITE" id="PS01186">
    <property type="entry name" value="EGF_2"/>
    <property type="match status" value="1"/>
</dbReference>
<dbReference type="InterPro" id="IPR000152">
    <property type="entry name" value="EGF-type_Asp/Asn_hydroxyl_site"/>
</dbReference>
<name>A0A1I8GL25_9PLAT</name>
<comment type="caution">
    <text evidence="4">Lacks conserved residue(s) required for the propagation of feature annotation.</text>
</comment>
<dbReference type="WBParaSite" id="maker-uti_cns_0002365-snap-gene-0.2-mRNA-1">
    <property type="protein sequence ID" value="maker-uti_cns_0002365-snap-gene-0.2-mRNA-1"/>
    <property type="gene ID" value="maker-uti_cns_0002365-snap-gene-0.2"/>
</dbReference>
<feature type="transmembrane region" description="Helical" evidence="6">
    <location>
        <begin position="1056"/>
        <end position="1079"/>
    </location>
</feature>
<feature type="transmembrane region" description="Helical" evidence="6">
    <location>
        <begin position="1091"/>
        <end position="1111"/>
    </location>
</feature>
<evidence type="ECO:0000313" key="9">
    <source>
        <dbReference type="WBParaSite" id="maker-uti_cns_0002365-snap-gene-0.2-mRNA-1"/>
    </source>
</evidence>
<proteinExistence type="predicted"/>
<evidence type="ECO:0000259" key="7">
    <source>
        <dbReference type="PROSITE" id="PS50026"/>
    </source>
</evidence>
<dbReference type="InterPro" id="IPR000884">
    <property type="entry name" value="TSP1_rpt"/>
</dbReference>
<feature type="disulfide bond" evidence="4">
    <location>
        <begin position="841"/>
        <end position="850"/>
    </location>
</feature>
<dbReference type="PROSITE" id="PS50092">
    <property type="entry name" value="TSP1"/>
    <property type="match status" value="1"/>
</dbReference>
<feature type="compositionally biased region" description="Low complexity" evidence="5">
    <location>
        <begin position="270"/>
        <end position="279"/>
    </location>
</feature>
<keyword evidence="8" id="KW-1185">Reference proteome</keyword>
<dbReference type="InterPro" id="IPR036383">
    <property type="entry name" value="TSP1_rpt_sf"/>
</dbReference>
<feature type="compositionally biased region" description="Low complexity" evidence="5">
    <location>
        <begin position="1202"/>
        <end position="1211"/>
    </location>
</feature>
<dbReference type="InterPro" id="IPR000742">
    <property type="entry name" value="EGF"/>
</dbReference>
<keyword evidence="6" id="KW-0472">Membrane</keyword>
<dbReference type="PANTHER" id="PTHR24049">
    <property type="entry name" value="CRUMBS FAMILY MEMBER"/>
    <property type="match status" value="1"/>
</dbReference>
<evidence type="ECO:0000256" key="6">
    <source>
        <dbReference type="SAM" id="Phobius"/>
    </source>
</evidence>
<protein>
    <submittedName>
        <fullName evidence="9">EGF-like domain-containing protein</fullName>
    </submittedName>
</protein>
<feature type="region of interest" description="Disordered" evidence="5">
    <location>
        <begin position="270"/>
        <end position="290"/>
    </location>
</feature>
<dbReference type="PROSITE" id="PS00010">
    <property type="entry name" value="ASX_HYDROXYL"/>
    <property type="match status" value="1"/>
</dbReference>
<evidence type="ECO:0000313" key="8">
    <source>
        <dbReference type="Proteomes" id="UP000095280"/>
    </source>
</evidence>
<sequence length="1505" mass="164165">SYPVVQSCRTVLTTSYSGRDLATSLSTAAAALFQRRMMSETLSTMNPMLSTSVRELLYFNLSSYQILRKYIEAEKSCTLKFIQAVATGAAACVIDWRHQPVAEIALLLEADQLSLTLAAVPSWISAGQIPPVHRVGEHQEAGRQRGGSQSRAGPSTANGEAEPAASGSSVCRQERIVCCTSKCDRFLAVTFASATGTDQQAAQQNQNRWQAGQDADHRPSEPLQQLSGPSEPPASSSNRLMAFIVRPVHCRSQDGCWPCPAATAAAAASGPAATASSDGSDGDEVDRREPPEPLLCREALAGRISGHYDHCGLGHAACAGTSSETASIAFVLLLSNFRTVVNFFLLLPSVRCHLRAKEIELSNPSILNNAELLRELTEEEEAAVQDVEEAAKRKSTTDQTALHQWLSHRATFSGVMQSAVPSTSRSRMSRRYAARLRPASCCSVGLMKESWIADSRRFRAAFQHDIAFSTGLSASLWLLTLSMTTLMLLSGNTLWKLAIVIVRNSPNLSFVMPLSYDWKCTIPAAGLTARQTTKKMLFCIALLLALLLPCLAQEAIVDDDHAWNSFFRDSQGVPQFPFPGTLNNIEWDQYAMGFPPSLWDTKDFVSIIQMKPIYVNGSYGHLPFLWENFWAFFEIFLESYVKFTQTGSRFEWMHLKIQNIWDVYITLLKEMYCCPHSKFINGTFAFGCMDHATKNECCRPENPMGTCTDIGTQFIKAWSSQSLQALKVKFYVWLCIIYANQPFIDLYSRTEAVQELLKACPNPCRSDPCSDLPNAEAGSCLQFSKPLGFYRNKFICRCRKKFFFDMYTNQCQQQPMCNMNACNSAGTRKCIDKAQGFQCLCKPGYSGTRCNAPMNSCQKRRQASDISGNIACRTSLGNQCVSRTGQDLFYCICIPPYQRETDTSRLAAAFRMTATNISSVAKLLPPDNCMAKVDACERVSCGSDSDSGRCMPSGDLLAFVCVCKKNEDGYPLFEGEYCEISVSQWRDWSHWSVCRPECGDSCFQARQRLCSHMDGQAYCKGADEELRACEPACRPCPNRSFAHLSGVFIKETATPLLLAVLSLFLVQLLLLTAIDWFFSPDALLNSALQEIASLLGGGAFWTTPFIVLPLLPPPLPVHPRLHRWHRTAPEAATAALCLGLLSAVFRAAAAAVAPGEAAGHQPSVDVAVAMADEAEHAARSSPGETTQTRLPTGRRRTSADKASAPNSWSSSGASICASRIRVVEVVRSPSVRTRSESASWMEATEPQRYFSVAFVAACSTHNSHIALGRPSRAAGVAAPAGASAAQHLNFPPELGVERQLKQRLHRTAAQGQPDHEVVQRNRLSFSDKSYESHVTEVGQPEQVEQHRADQLALLSNLPGPGDKVLDTPARGHDVGEYATVAEAGHSGRPVGDQADDHVTCSLQAAMVGSLVQDECVSIESNQSEAGIGHADADEEGAAAGQTDIVAEQPGAGEALGEHQRQDEDANQQVADGDVANAGVDAVLQRLEPGQQDQDCDVASRPDASQ</sequence>
<keyword evidence="3 4" id="KW-1015">Disulfide bond</keyword>
<evidence type="ECO:0000256" key="5">
    <source>
        <dbReference type="SAM" id="MobiDB-lite"/>
    </source>
</evidence>
<evidence type="ECO:0000256" key="4">
    <source>
        <dbReference type="PROSITE-ProRule" id="PRU00076"/>
    </source>
</evidence>
<keyword evidence="6" id="KW-0812">Transmembrane</keyword>
<evidence type="ECO:0000256" key="2">
    <source>
        <dbReference type="ARBA" id="ARBA00022737"/>
    </source>
</evidence>